<dbReference type="PROSITE" id="PS50043">
    <property type="entry name" value="HTH_LUXR_2"/>
    <property type="match status" value="1"/>
</dbReference>
<evidence type="ECO:0000313" key="6">
    <source>
        <dbReference type="Proteomes" id="UP000656813"/>
    </source>
</evidence>
<keyword evidence="3" id="KW-0804">Transcription</keyword>
<dbReference type="AlphaFoldDB" id="A0A8J2ZWA0"/>
<dbReference type="SUPFAM" id="SSF46894">
    <property type="entry name" value="C-terminal effector domain of the bipartite response regulators"/>
    <property type="match status" value="1"/>
</dbReference>
<dbReference type="InterPro" id="IPR036388">
    <property type="entry name" value="WH-like_DNA-bd_sf"/>
</dbReference>
<comment type="caution">
    <text evidence="5">The sequence shown here is derived from an EMBL/GenBank/DDBJ whole genome shotgun (WGS) entry which is preliminary data.</text>
</comment>
<dbReference type="CDD" id="cd06170">
    <property type="entry name" value="LuxR_C_like"/>
    <property type="match status" value="1"/>
</dbReference>
<evidence type="ECO:0000256" key="2">
    <source>
        <dbReference type="ARBA" id="ARBA00023125"/>
    </source>
</evidence>
<protein>
    <recommendedName>
        <fullName evidence="4">HTH luxR-type domain-containing protein</fullName>
    </recommendedName>
</protein>
<sequence>MGKSLNLVQQIQDVYANDCQLGMVLLDLEGQLVTRPSGNNQWVRMIEEVNPLLHDWMKRMTETGVVDLFPGAKIVLSPVSVLGEIRYFIWAGFLIEEESRTIFYDYLEGNADQCDLWKVRLEDIPSVTNETKKHVVEKLKGLSEALSKILDDEPKQMKQQQRINSVYEISELMSSEQTHTLSRVLQEFMKVDQEIDFVGFAQKTDNGDGVVLHFDGPSDHSPLIGARFSVGEGFLGQVMASGLSGYWKKIARDPRGTIFIKNDIKLRSLVCYPVQNEETLLGVLFAGSCRKDDIDSFTLDTGKIIANLLQVFLLHQSTTHTYHQQLQKLNALMEISQLITRTQDVKKIAFMLVDMSVNIMQVKFSAVTLFDEAQSEEVRIVSRGLTKDQSEKYGKQLLQQFQKWKVDREDFKKMMPMYQTIEGRGSVIECPMYSQKLHGVLSVALDPKSEEQEAFLYSLATIGAIAINQSKQSQNGMRESVTHLHDAMGFWDPQSHAFTQKLRDWVLLFSVHLNLPDSEMKIMEYACLLSPYPVDLIVRTLPQEEPLHQMLRDFAFLKEYKANSDPNQPLLGVGSQILFIVFDYLKGEERIYGHPCIQETLTRDFRSFILKEQIVDQKVSVKEEHSLPVGKLSNRENEVLLLLVQGLNNKQIATHLFISEHTVKNHITNIFQKLDVKDRAGVIAYYYKYKTKN</sequence>
<feature type="domain" description="HTH luxR-type" evidence="4">
    <location>
        <begin position="625"/>
        <end position="690"/>
    </location>
</feature>
<dbReference type="InterPro" id="IPR016032">
    <property type="entry name" value="Sig_transdc_resp-reg_C-effctor"/>
</dbReference>
<dbReference type="SUPFAM" id="SSF55781">
    <property type="entry name" value="GAF domain-like"/>
    <property type="match status" value="2"/>
</dbReference>
<dbReference type="PANTHER" id="PTHR44688:SF16">
    <property type="entry name" value="DNA-BINDING TRANSCRIPTIONAL ACTIVATOR DEVR_DOSR"/>
    <property type="match status" value="1"/>
</dbReference>
<accession>A0A8J2ZWA0</accession>
<dbReference type="Gene3D" id="3.30.450.40">
    <property type="match status" value="2"/>
</dbReference>
<reference evidence="5" key="2">
    <citation type="submission" date="2020-09" db="EMBL/GenBank/DDBJ databases">
        <authorList>
            <person name="Sun Q."/>
            <person name="Zhou Y."/>
        </authorList>
    </citation>
    <scope>NUCLEOTIDE SEQUENCE</scope>
    <source>
        <strain evidence="5">CGMCC 1.12777</strain>
    </source>
</reference>
<dbReference type="InterPro" id="IPR029016">
    <property type="entry name" value="GAF-like_dom_sf"/>
</dbReference>
<dbReference type="Proteomes" id="UP000656813">
    <property type="component" value="Unassembled WGS sequence"/>
</dbReference>
<dbReference type="Pfam" id="PF00196">
    <property type="entry name" value="GerE"/>
    <property type="match status" value="1"/>
</dbReference>
<evidence type="ECO:0000313" key="5">
    <source>
        <dbReference type="EMBL" id="GGH83242.1"/>
    </source>
</evidence>
<keyword evidence="1" id="KW-0805">Transcription regulation</keyword>
<evidence type="ECO:0000256" key="3">
    <source>
        <dbReference type="ARBA" id="ARBA00023163"/>
    </source>
</evidence>
<dbReference type="Gene3D" id="1.10.10.10">
    <property type="entry name" value="Winged helix-like DNA-binding domain superfamily/Winged helix DNA-binding domain"/>
    <property type="match status" value="1"/>
</dbReference>
<dbReference type="GO" id="GO:0045892">
    <property type="term" value="P:negative regulation of DNA-templated transcription"/>
    <property type="evidence" value="ECO:0007669"/>
    <property type="project" value="UniProtKB-ARBA"/>
</dbReference>
<keyword evidence="2" id="KW-0238">DNA-binding</keyword>
<gene>
    <name evidence="5" type="ORF">GCM10007096_23820</name>
</gene>
<dbReference type="InterPro" id="IPR000792">
    <property type="entry name" value="Tscrpt_reg_LuxR_C"/>
</dbReference>
<dbReference type="SMART" id="SM00421">
    <property type="entry name" value="HTH_LUXR"/>
    <property type="match status" value="1"/>
</dbReference>
<keyword evidence="6" id="KW-1185">Reference proteome</keyword>
<organism evidence="5 6">
    <name type="scientific">Pullulanibacillus pueri</name>
    <dbReference type="NCBI Taxonomy" id="1437324"/>
    <lineage>
        <taxon>Bacteria</taxon>
        <taxon>Bacillati</taxon>
        <taxon>Bacillota</taxon>
        <taxon>Bacilli</taxon>
        <taxon>Bacillales</taxon>
        <taxon>Sporolactobacillaceae</taxon>
        <taxon>Pullulanibacillus</taxon>
    </lineage>
</organism>
<dbReference type="GO" id="GO:0003677">
    <property type="term" value="F:DNA binding"/>
    <property type="evidence" value="ECO:0007669"/>
    <property type="project" value="UniProtKB-KW"/>
</dbReference>
<evidence type="ECO:0000256" key="1">
    <source>
        <dbReference type="ARBA" id="ARBA00023015"/>
    </source>
</evidence>
<reference evidence="5" key="1">
    <citation type="journal article" date="2014" name="Int. J. Syst. Evol. Microbiol.">
        <title>Complete genome sequence of Corynebacterium casei LMG S-19264T (=DSM 44701T), isolated from a smear-ripened cheese.</title>
        <authorList>
            <consortium name="US DOE Joint Genome Institute (JGI-PGF)"/>
            <person name="Walter F."/>
            <person name="Albersmeier A."/>
            <person name="Kalinowski J."/>
            <person name="Ruckert C."/>
        </authorList>
    </citation>
    <scope>NUCLEOTIDE SEQUENCE</scope>
    <source>
        <strain evidence="5">CGMCC 1.12777</strain>
    </source>
</reference>
<dbReference type="RefSeq" id="WP_275584392.1">
    <property type="nucleotide sequence ID" value="NZ_BMFV01000017.1"/>
</dbReference>
<dbReference type="PRINTS" id="PR00038">
    <property type="entry name" value="HTHLUXR"/>
</dbReference>
<dbReference type="EMBL" id="BMFV01000017">
    <property type="protein sequence ID" value="GGH83242.1"/>
    <property type="molecule type" value="Genomic_DNA"/>
</dbReference>
<name>A0A8J2ZWA0_9BACL</name>
<dbReference type="PROSITE" id="PS00622">
    <property type="entry name" value="HTH_LUXR_1"/>
    <property type="match status" value="1"/>
</dbReference>
<dbReference type="PANTHER" id="PTHR44688">
    <property type="entry name" value="DNA-BINDING TRANSCRIPTIONAL ACTIVATOR DEVR_DOSR"/>
    <property type="match status" value="1"/>
</dbReference>
<evidence type="ECO:0000259" key="4">
    <source>
        <dbReference type="PROSITE" id="PS50043"/>
    </source>
</evidence>
<proteinExistence type="predicted"/>